<dbReference type="EMBL" id="JBHTKZ010000077">
    <property type="protein sequence ID" value="MFD1184255.1"/>
    <property type="molecule type" value="Genomic_DNA"/>
</dbReference>
<keyword evidence="2" id="KW-1185">Reference proteome</keyword>
<accession>A0ABW3SJ44</accession>
<comment type="caution">
    <text evidence="1">The sequence shown here is derived from an EMBL/GenBank/DDBJ whole genome shotgun (WGS) entry which is preliminary data.</text>
</comment>
<evidence type="ECO:0000313" key="1">
    <source>
        <dbReference type="EMBL" id="MFD1184255.1"/>
    </source>
</evidence>
<gene>
    <name evidence="1" type="ORF">ACFQ2Z_23230</name>
</gene>
<sequence>MSGTEWQVLQDQTDLDSLMNLFGWFHDSCIKELFMWTDHYVNHDLSMSVSGDRDNRVRVLIQRQYTNPTAVELMFEEVTQIYIVPSPENYDSIIYEATFLFRDGLFYWADDRNWDPDGKYRHASVNWISSRKVKWRDASDWIGKTLRYGPREIPES</sequence>
<dbReference type="Proteomes" id="UP001597211">
    <property type="component" value="Unassembled WGS sequence"/>
</dbReference>
<organism evidence="1 2">
    <name type="scientific">Paenibacillus timonensis</name>
    <dbReference type="NCBI Taxonomy" id="225915"/>
    <lineage>
        <taxon>Bacteria</taxon>
        <taxon>Bacillati</taxon>
        <taxon>Bacillota</taxon>
        <taxon>Bacilli</taxon>
        <taxon>Bacillales</taxon>
        <taxon>Paenibacillaceae</taxon>
        <taxon>Paenibacillus</taxon>
    </lineage>
</organism>
<reference evidence="2" key="1">
    <citation type="journal article" date="2019" name="Int. J. Syst. Evol. Microbiol.">
        <title>The Global Catalogue of Microorganisms (GCM) 10K type strain sequencing project: providing services to taxonomists for standard genome sequencing and annotation.</title>
        <authorList>
            <consortium name="The Broad Institute Genomics Platform"/>
            <consortium name="The Broad Institute Genome Sequencing Center for Infectious Disease"/>
            <person name="Wu L."/>
            <person name="Ma J."/>
        </authorList>
    </citation>
    <scope>NUCLEOTIDE SEQUENCE [LARGE SCALE GENOMIC DNA]</scope>
    <source>
        <strain evidence="2">CCUG 48216</strain>
    </source>
</reference>
<name>A0ABW3SJ44_9BACL</name>
<proteinExistence type="predicted"/>
<evidence type="ECO:0000313" key="2">
    <source>
        <dbReference type="Proteomes" id="UP001597211"/>
    </source>
</evidence>
<dbReference type="RefSeq" id="WP_240271416.1">
    <property type="nucleotide sequence ID" value="NZ_JAKSXN010000086.1"/>
</dbReference>
<protein>
    <submittedName>
        <fullName evidence="1">Uncharacterized protein</fullName>
    </submittedName>
</protein>